<reference evidence="2" key="1">
    <citation type="journal article" date="2021" name="Mol. Ecol. Resour.">
        <title>Apolygus lucorum genome provides insights into omnivorousness and mesophyll feeding.</title>
        <authorList>
            <person name="Liu Y."/>
            <person name="Liu H."/>
            <person name="Wang H."/>
            <person name="Huang T."/>
            <person name="Liu B."/>
            <person name="Yang B."/>
            <person name="Yin L."/>
            <person name="Li B."/>
            <person name="Zhang Y."/>
            <person name="Zhang S."/>
            <person name="Jiang F."/>
            <person name="Zhang X."/>
            <person name="Ren Y."/>
            <person name="Wang B."/>
            <person name="Wang S."/>
            <person name="Lu Y."/>
            <person name="Wu K."/>
            <person name="Fan W."/>
            <person name="Wang G."/>
        </authorList>
    </citation>
    <scope>NUCLEOTIDE SEQUENCE</scope>
    <source>
        <strain evidence="2">12Hb</strain>
    </source>
</reference>
<keyword evidence="3" id="KW-1185">Reference proteome</keyword>
<protein>
    <submittedName>
        <fullName evidence="2">Uncharacterized protein</fullName>
    </submittedName>
</protein>
<gene>
    <name evidence="2" type="ORF">GE061_017372</name>
</gene>
<keyword evidence="1" id="KW-0472">Membrane</keyword>
<organism evidence="2 3">
    <name type="scientific">Apolygus lucorum</name>
    <name type="common">Small green plant bug</name>
    <name type="synonym">Lygocoris lucorum</name>
    <dbReference type="NCBI Taxonomy" id="248454"/>
    <lineage>
        <taxon>Eukaryota</taxon>
        <taxon>Metazoa</taxon>
        <taxon>Ecdysozoa</taxon>
        <taxon>Arthropoda</taxon>
        <taxon>Hexapoda</taxon>
        <taxon>Insecta</taxon>
        <taxon>Pterygota</taxon>
        <taxon>Neoptera</taxon>
        <taxon>Paraneoptera</taxon>
        <taxon>Hemiptera</taxon>
        <taxon>Heteroptera</taxon>
        <taxon>Panheteroptera</taxon>
        <taxon>Cimicomorpha</taxon>
        <taxon>Miridae</taxon>
        <taxon>Mirini</taxon>
        <taxon>Apolygus</taxon>
    </lineage>
</organism>
<dbReference type="EMBL" id="WIXP02000008">
    <property type="protein sequence ID" value="KAF6206147.1"/>
    <property type="molecule type" value="Genomic_DNA"/>
</dbReference>
<keyword evidence="1" id="KW-0812">Transmembrane</keyword>
<feature type="transmembrane region" description="Helical" evidence="1">
    <location>
        <begin position="201"/>
        <end position="219"/>
    </location>
</feature>
<evidence type="ECO:0000313" key="2">
    <source>
        <dbReference type="EMBL" id="KAF6206147.1"/>
    </source>
</evidence>
<accession>A0A8S9XAX2</accession>
<feature type="transmembrane region" description="Helical" evidence="1">
    <location>
        <begin position="38"/>
        <end position="58"/>
    </location>
</feature>
<sequence length="334" mass="38935">MKTTMRIAFKRNAFKWEEITEDEESFISAFVDYTKEVFLYYKTPIIIARFISLVFVDCRHVRRKVLLLREIIENVLVSSWINILAGLADNAKVNEWFFFAVGIISAVQGYVLWRVVLAFDEAFFYMRLEDRIINDYASVMWHFPSKNLKLCNNHDYEVKYMGVVGHHSILIDLNVLTSLPKEQVCCLVALELGQWEYRHSLFNYVFPTLKAVGLGFFLMKSYDNPWVNNLFGFEEAPDPTVPMFIAYMWIWPYAMDVLNYIDALVTCWTILWGDKAALKNHKLADLTAALYHVAGSTEHYPIHDGFYSMWILARPRVQTRIRRLTSAGGNQLTS</sequence>
<feature type="transmembrane region" description="Helical" evidence="1">
    <location>
        <begin position="250"/>
        <end position="272"/>
    </location>
</feature>
<evidence type="ECO:0000256" key="1">
    <source>
        <dbReference type="SAM" id="Phobius"/>
    </source>
</evidence>
<dbReference type="AlphaFoldDB" id="A0A8S9XAX2"/>
<proteinExistence type="predicted"/>
<comment type="caution">
    <text evidence="2">The sequence shown here is derived from an EMBL/GenBank/DDBJ whole genome shotgun (WGS) entry which is preliminary data.</text>
</comment>
<name>A0A8S9XAX2_APOLU</name>
<evidence type="ECO:0000313" key="3">
    <source>
        <dbReference type="Proteomes" id="UP000466442"/>
    </source>
</evidence>
<feature type="transmembrane region" description="Helical" evidence="1">
    <location>
        <begin position="96"/>
        <end position="117"/>
    </location>
</feature>
<keyword evidence="1" id="KW-1133">Transmembrane helix</keyword>
<dbReference type="Proteomes" id="UP000466442">
    <property type="component" value="Unassembled WGS sequence"/>
</dbReference>